<feature type="non-terminal residue" evidence="1">
    <location>
        <position position="65"/>
    </location>
</feature>
<comment type="caution">
    <text evidence="1">The sequence shown here is derived from an EMBL/GenBank/DDBJ whole genome shotgun (WGS) entry which is preliminary data.</text>
</comment>
<evidence type="ECO:0000313" key="1">
    <source>
        <dbReference type="EMBL" id="CAF5143003.1"/>
    </source>
</evidence>
<gene>
    <name evidence="1" type="ORF">QYT958_LOCUS47882</name>
</gene>
<dbReference type="Proteomes" id="UP000663848">
    <property type="component" value="Unassembled WGS sequence"/>
</dbReference>
<organism evidence="1 2">
    <name type="scientific">Rotaria socialis</name>
    <dbReference type="NCBI Taxonomy" id="392032"/>
    <lineage>
        <taxon>Eukaryota</taxon>
        <taxon>Metazoa</taxon>
        <taxon>Spiralia</taxon>
        <taxon>Gnathifera</taxon>
        <taxon>Rotifera</taxon>
        <taxon>Eurotatoria</taxon>
        <taxon>Bdelloidea</taxon>
        <taxon>Philodinida</taxon>
        <taxon>Philodinidae</taxon>
        <taxon>Rotaria</taxon>
    </lineage>
</organism>
<protein>
    <submittedName>
        <fullName evidence="1">Uncharacterized protein</fullName>
    </submittedName>
</protein>
<reference evidence="1" key="1">
    <citation type="submission" date="2021-02" db="EMBL/GenBank/DDBJ databases">
        <authorList>
            <person name="Nowell W R."/>
        </authorList>
    </citation>
    <scope>NUCLEOTIDE SEQUENCE</scope>
</reference>
<sequence length="65" mass="7118">MSDLMHAASLSITPLKQDEEVLAESFITTQENYPSSSSSKCEILHEIEKFPVSSTQLLSGSTTEL</sequence>
<dbReference type="EMBL" id="CAJOBR010092608">
    <property type="protein sequence ID" value="CAF5143003.1"/>
    <property type="molecule type" value="Genomic_DNA"/>
</dbReference>
<evidence type="ECO:0000313" key="2">
    <source>
        <dbReference type="Proteomes" id="UP000663848"/>
    </source>
</evidence>
<proteinExistence type="predicted"/>
<name>A0A822GC88_9BILA</name>
<dbReference type="AlphaFoldDB" id="A0A822GC88"/>
<accession>A0A822GC88</accession>